<sequence length="626" mass="72870">MDQTMLRISLQLLQSIINFYLDKNFECIEASVKSILKDILERMCVPLVEDFYSWEEELQTKLVTFEIMLSLCQKTDFKNFISEHLNIHVLEEMAEILLSKQTIDDCDSRDFGTDLFLVIVEIISLFSNPDSKFLCRLYNNINVMQLLACALTSNSAQRINRGLLLLSLSNGKCPLNTLSERLLVRNSSVQRSGNRNSDVTDSPSFPTENLQPSIKNSSNSDKERVFDSLIKKMEKGFKIKELKSSEIMEIYEYKIAMLTLREQELQSYVDAKSASLLEADRVITQYKCRQADAEAEALKLRSMLKDYEKLNEMSVEKLKQIEQRKKELETELETAFYEIKVLQANLTEQKELMDIQMTRVCDQKRVIEEEKIKLFEQITLKDQEKKLVISQLQEIKEELKSKNEAYEDLKESHEDLQKLLEETKKSLEKLKQNSEQKQSSLQKTIDAAQEAISQLEEKNETLRKDMVKKEEEFCNKILGLEDEKEKLTEMIKLKNVKLEDLNEAVKKLNESISVKNTVLQELEIHSEKLKSTLKETDNQRVKLENDMKILEVLCKQYESSLEEKDSRINDMTNELELLHKDYEDVMQEKDSEINDLKAELEKHKQITGMIHQLTSGKICPPKSEGK</sequence>
<keyword evidence="1" id="KW-0175">Coiled coil</keyword>
<feature type="region of interest" description="Disordered" evidence="2">
    <location>
        <begin position="189"/>
        <end position="221"/>
    </location>
</feature>
<gene>
    <name evidence="3" type="ORF">X975_07026</name>
</gene>
<evidence type="ECO:0000313" key="3">
    <source>
        <dbReference type="EMBL" id="KFM68474.1"/>
    </source>
</evidence>
<feature type="compositionally biased region" description="Polar residues" evidence="2">
    <location>
        <begin position="189"/>
        <end position="219"/>
    </location>
</feature>
<reference evidence="3 4" key="1">
    <citation type="submission" date="2013-11" db="EMBL/GenBank/DDBJ databases">
        <title>Genome sequencing of Stegodyphus mimosarum.</title>
        <authorList>
            <person name="Bechsgaard J."/>
        </authorList>
    </citation>
    <scope>NUCLEOTIDE SEQUENCE [LARGE SCALE GENOMIC DNA]</scope>
</reference>
<evidence type="ECO:0000256" key="2">
    <source>
        <dbReference type="SAM" id="MobiDB-lite"/>
    </source>
</evidence>
<evidence type="ECO:0000256" key="1">
    <source>
        <dbReference type="SAM" id="Coils"/>
    </source>
</evidence>
<dbReference type="EMBL" id="KK116689">
    <property type="protein sequence ID" value="KFM68474.1"/>
    <property type="molecule type" value="Genomic_DNA"/>
</dbReference>
<protein>
    <submittedName>
        <fullName evidence="3">Protein CIP2A-like protein</fullName>
    </submittedName>
</protein>
<name>A0A087TTN5_STEMI</name>
<accession>A0A087TTN5</accession>
<dbReference type="STRING" id="407821.A0A087TTN5"/>
<dbReference type="AlphaFoldDB" id="A0A087TTN5"/>
<dbReference type="InterPro" id="IPR042510">
    <property type="entry name" value="CIP2A"/>
</dbReference>
<dbReference type="PANTHER" id="PTHR23161:SF2">
    <property type="entry name" value="PROTEIN CIP2A"/>
    <property type="match status" value="1"/>
</dbReference>
<proteinExistence type="predicted"/>
<dbReference type="OrthoDB" id="73401at2759"/>
<organism evidence="3 4">
    <name type="scientific">Stegodyphus mimosarum</name>
    <name type="common">African social velvet spider</name>
    <dbReference type="NCBI Taxonomy" id="407821"/>
    <lineage>
        <taxon>Eukaryota</taxon>
        <taxon>Metazoa</taxon>
        <taxon>Ecdysozoa</taxon>
        <taxon>Arthropoda</taxon>
        <taxon>Chelicerata</taxon>
        <taxon>Arachnida</taxon>
        <taxon>Araneae</taxon>
        <taxon>Araneomorphae</taxon>
        <taxon>Entelegynae</taxon>
        <taxon>Eresoidea</taxon>
        <taxon>Eresidae</taxon>
        <taxon>Stegodyphus</taxon>
    </lineage>
</organism>
<feature type="coiled-coil region" evidence="1">
    <location>
        <begin position="290"/>
        <end position="345"/>
    </location>
</feature>
<dbReference type="OMA" id="EASMEGM"/>
<evidence type="ECO:0000313" key="4">
    <source>
        <dbReference type="Proteomes" id="UP000054359"/>
    </source>
</evidence>
<feature type="coiled-coil region" evidence="1">
    <location>
        <begin position="385"/>
        <end position="606"/>
    </location>
</feature>
<feature type="non-terminal residue" evidence="3">
    <location>
        <position position="626"/>
    </location>
</feature>
<dbReference type="PANTHER" id="PTHR23161">
    <property type="entry name" value="PROTEIN CIP2A"/>
    <property type="match status" value="1"/>
</dbReference>
<dbReference type="Proteomes" id="UP000054359">
    <property type="component" value="Unassembled WGS sequence"/>
</dbReference>
<keyword evidence="4" id="KW-1185">Reference proteome</keyword>